<dbReference type="Proteomes" id="UP001378188">
    <property type="component" value="Unassembled WGS sequence"/>
</dbReference>
<dbReference type="AlphaFoldDB" id="A0AAW9RRX0"/>
<sequence>MRALLVSAILVSLLAIGSLKPETQETFGAIRSIDADNRTLTLSNGAMFSMRKRIDQEALSVGEKVRVSFDAKKALNTARAVTVIQ</sequence>
<keyword evidence="2" id="KW-1185">Reference proteome</keyword>
<organism evidence="1 2">
    <name type="scientific">Microbaculum marinum</name>
    <dbReference type="NCBI Taxonomy" id="1764581"/>
    <lineage>
        <taxon>Bacteria</taxon>
        <taxon>Pseudomonadati</taxon>
        <taxon>Pseudomonadota</taxon>
        <taxon>Alphaproteobacteria</taxon>
        <taxon>Hyphomicrobiales</taxon>
        <taxon>Tepidamorphaceae</taxon>
        <taxon>Microbaculum</taxon>
    </lineage>
</organism>
<evidence type="ECO:0000313" key="1">
    <source>
        <dbReference type="EMBL" id="MEJ8571669.1"/>
    </source>
</evidence>
<comment type="caution">
    <text evidence="1">The sequence shown here is derived from an EMBL/GenBank/DDBJ whole genome shotgun (WGS) entry which is preliminary data.</text>
</comment>
<reference evidence="1 2" key="1">
    <citation type="submission" date="2024-02" db="EMBL/GenBank/DDBJ databases">
        <title>Genome analysis and characterization of Microbaculum marinisediminis sp. nov., isolated from marine sediment.</title>
        <authorList>
            <person name="Du Z.-J."/>
            <person name="Ye Y.-Q."/>
            <person name="Zhang Z.-R."/>
            <person name="Yuan S.-M."/>
            <person name="Zhang X.-Y."/>
        </authorList>
    </citation>
    <scope>NUCLEOTIDE SEQUENCE [LARGE SCALE GENOMIC DNA]</scope>
    <source>
        <strain evidence="1 2">SDUM1044001</strain>
    </source>
</reference>
<dbReference type="EMBL" id="JAZHOF010000003">
    <property type="protein sequence ID" value="MEJ8571669.1"/>
    <property type="molecule type" value="Genomic_DNA"/>
</dbReference>
<name>A0AAW9RRX0_9HYPH</name>
<evidence type="ECO:0000313" key="2">
    <source>
        <dbReference type="Proteomes" id="UP001378188"/>
    </source>
</evidence>
<gene>
    <name evidence="1" type="ORF">V3328_09315</name>
</gene>
<dbReference type="RefSeq" id="WP_340329365.1">
    <property type="nucleotide sequence ID" value="NZ_JAZHOF010000003.1"/>
</dbReference>
<dbReference type="Pfam" id="PF07076">
    <property type="entry name" value="DUF1344"/>
    <property type="match status" value="1"/>
</dbReference>
<accession>A0AAW9RRX0</accession>
<protein>
    <submittedName>
        <fullName evidence="1">DUF1344 domain-containing protein</fullName>
    </submittedName>
</protein>
<dbReference type="InterPro" id="IPR009780">
    <property type="entry name" value="DUF1344"/>
</dbReference>
<proteinExistence type="predicted"/>